<sequence length="42" mass="4605">MTLGKVKSLRIIVASDPLPISVTSNALKTRLSRSGNRLFVHQ</sequence>
<organism evidence="1 2">
    <name type="scientific">Rubripirellula reticaptiva</name>
    <dbReference type="NCBI Taxonomy" id="2528013"/>
    <lineage>
        <taxon>Bacteria</taxon>
        <taxon>Pseudomonadati</taxon>
        <taxon>Planctomycetota</taxon>
        <taxon>Planctomycetia</taxon>
        <taxon>Pirellulales</taxon>
        <taxon>Pirellulaceae</taxon>
        <taxon>Rubripirellula</taxon>
    </lineage>
</organism>
<gene>
    <name evidence="1" type="ORF">Poly59_38490</name>
</gene>
<evidence type="ECO:0000313" key="1">
    <source>
        <dbReference type="EMBL" id="TWU49235.1"/>
    </source>
</evidence>
<dbReference type="AlphaFoldDB" id="A0A5C6ELA5"/>
<protein>
    <submittedName>
        <fullName evidence="1">Uncharacterized protein</fullName>
    </submittedName>
</protein>
<dbReference type="EMBL" id="SJPX01000004">
    <property type="protein sequence ID" value="TWU49235.1"/>
    <property type="molecule type" value="Genomic_DNA"/>
</dbReference>
<evidence type="ECO:0000313" key="2">
    <source>
        <dbReference type="Proteomes" id="UP000317977"/>
    </source>
</evidence>
<accession>A0A5C6ELA5</accession>
<reference evidence="1 2" key="1">
    <citation type="submission" date="2019-02" db="EMBL/GenBank/DDBJ databases">
        <title>Deep-cultivation of Planctomycetes and their phenomic and genomic characterization uncovers novel biology.</title>
        <authorList>
            <person name="Wiegand S."/>
            <person name="Jogler M."/>
            <person name="Boedeker C."/>
            <person name="Pinto D."/>
            <person name="Vollmers J."/>
            <person name="Rivas-Marin E."/>
            <person name="Kohn T."/>
            <person name="Peeters S.H."/>
            <person name="Heuer A."/>
            <person name="Rast P."/>
            <person name="Oberbeckmann S."/>
            <person name="Bunk B."/>
            <person name="Jeske O."/>
            <person name="Meyerdierks A."/>
            <person name="Storesund J.E."/>
            <person name="Kallscheuer N."/>
            <person name="Luecker S."/>
            <person name="Lage O.M."/>
            <person name="Pohl T."/>
            <person name="Merkel B.J."/>
            <person name="Hornburger P."/>
            <person name="Mueller R.-W."/>
            <person name="Bruemmer F."/>
            <person name="Labrenz M."/>
            <person name="Spormann A.M."/>
            <person name="Op Den Camp H."/>
            <person name="Overmann J."/>
            <person name="Amann R."/>
            <person name="Jetten M.S.M."/>
            <person name="Mascher T."/>
            <person name="Medema M.H."/>
            <person name="Devos D.P."/>
            <person name="Kaster A.-K."/>
            <person name="Ovreas L."/>
            <person name="Rohde M."/>
            <person name="Galperin M.Y."/>
            <person name="Jogler C."/>
        </authorList>
    </citation>
    <scope>NUCLEOTIDE SEQUENCE [LARGE SCALE GENOMIC DNA]</scope>
    <source>
        <strain evidence="1 2">Poly59</strain>
    </source>
</reference>
<comment type="caution">
    <text evidence="1">The sequence shown here is derived from an EMBL/GenBank/DDBJ whole genome shotgun (WGS) entry which is preliminary data.</text>
</comment>
<name>A0A5C6ELA5_9BACT</name>
<proteinExistence type="predicted"/>
<keyword evidence="2" id="KW-1185">Reference proteome</keyword>
<dbReference type="Proteomes" id="UP000317977">
    <property type="component" value="Unassembled WGS sequence"/>
</dbReference>